<accession>A0A6A8DMN3</accession>
<comment type="caution">
    <text evidence="1">The sequence shown here is derived from an EMBL/GenBank/DDBJ whole genome shotgun (WGS) entry which is preliminary data.</text>
</comment>
<evidence type="ECO:0000313" key="1">
    <source>
        <dbReference type="EMBL" id="MRH45071.1"/>
    </source>
</evidence>
<evidence type="ECO:0000313" key="2">
    <source>
        <dbReference type="Proteomes" id="UP000799092"/>
    </source>
</evidence>
<dbReference type="AlphaFoldDB" id="A0A6A8DMN3"/>
<gene>
    <name evidence="1" type="ORF">GH741_20735</name>
</gene>
<reference evidence="1" key="1">
    <citation type="submission" date="2019-11" db="EMBL/GenBank/DDBJ databases">
        <authorList>
            <person name="Li J."/>
        </authorList>
    </citation>
    <scope>NUCLEOTIDE SEQUENCE</scope>
    <source>
        <strain evidence="1">B6B</strain>
    </source>
</reference>
<dbReference type="EMBL" id="WJNG01000025">
    <property type="protein sequence ID" value="MRH45071.1"/>
    <property type="molecule type" value="Genomic_DNA"/>
</dbReference>
<dbReference type="Proteomes" id="UP000799092">
    <property type="component" value="Unassembled WGS sequence"/>
</dbReference>
<sequence>MIIIIIAFLTSIALYLIYLRYVPIKGIPCVDIKSNQMEQSNLKLDIRDYNSSAKQEIQGSVVMPVAYLKRYYRDIPVNEVHVIASDRIEKNLGIRFLRNKGFKVIGYSLTNCNCSD</sequence>
<dbReference type="OrthoDB" id="2967651at2"/>
<protein>
    <submittedName>
        <fullName evidence="1">Sulfurtransferase</fullName>
    </submittedName>
</protein>
<proteinExistence type="predicted"/>
<dbReference type="RefSeq" id="WP_153738667.1">
    <property type="nucleotide sequence ID" value="NZ_WJNG01000025.1"/>
</dbReference>
<organism evidence="1 2">
    <name type="scientific">Aquibacillus halophilus</name>
    <dbReference type="NCBI Taxonomy" id="930132"/>
    <lineage>
        <taxon>Bacteria</taxon>
        <taxon>Bacillati</taxon>
        <taxon>Bacillota</taxon>
        <taxon>Bacilli</taxon>
        <taxon>Bacillales</taxon>
        <taxon>Bacillaceae</taxon>
        <taxon>Aquibacillus</taxon>
    </lineage>
</organism>
<name>A0A6A8DMN3_9BACI</name>
<keyword evidence="1" id="KW-0808">Transferase</keyword>
<dbReference type="GO" id="GO:0016740">
    <property type="term" value="F:transferase activity"/>
    <property type="evidence" value="ECO:0007669"/>
    <property type="project" value="UniProtKB-KW"/>
</dbReference>
<keyword evidence="2" id="KW-1185">Reference proteome</keyword>